<evidence type="ECO:0000313" key="3">
    <source>
        <dbReference type="Proteomes" id="UP001597307"/>
    </source>
</evidence>
<sequence length="67" mass="6874">MSRFLTNLGFGFERTPLGIPDAHHSATTVSGTVSTTTTTSPAPGMPDLSLVEGSVGLAPSGNKRTSR</sequence>
<evidence type="ECO:0000313" key="2">
    <source>
        <dbReference type="EMBL" id="MFD1846330.1"/>
    </source>
</evidence>
<reference evidence="3" key="1">
    <citation type="journal article" date="2019" name="Int. J. Syst. Evol. Microbiol.">
        <title>The Global Catalogue of Microorganisms (GCM) 10K type strain sequencing project: providing services to taxonomists for standard genome sequencing and annotation.</title>
        <authorList>
            <consortium name="The Broad Institute Genomics Platform"/>
            <consortium name="The Broad Institute Genome Sequencing Center for Infectious Disease"/>
            <person name="Wu L."/>
            <person name="Ma J."/>
        </authorList>
    </citation>
    <scope>NUCLEOTIDE SEQUENCE [LARGE SCALE GENOMIC DNA]</scope>
    <source>
        <strain evidence="3">JCM 11496</strain>
    </source>
</reference>
<feature type="compositionally biased region" description="Low complexity" evidence="1">
    <location>
        <begin position="25"/>
        <end position="42"/>
    </location>
</feature>
<name>A0ABW4Q6J4_9MICC</name>
<protein>
    <submittedName>
        <fullName evidence="2">Uncharacterized protein</fullName>
    </submittedName>
</protein>
<evidence type="ECO:0000256" key="1">
    <source>
        <dbReference type="SAM" id="MobiDB-lite"/>
    </source>
</evidence>
<dbReference type="RefSeq" id="WP_343879746.1">
    <property type="nucleotide sequence ID" value="NZ_BAAAIJ010000047.1"/>
</dbReference>
<gene>
    <name evidence="2" type="ORF">ACFSFX_06925</name>
</gene>
<dbReference type="Proteomes" id="UP001597307">
    <property type="component" value="Unassembled WGS sequence"/>
</dbReference>
<feature type="region of interest" description="Disordered" evidence="1">
    <location>
        <begin position="17"/>
        <end position="67"/>
    </location>
</feature>
<dbReference type="EMBL" id="JBHUGA010000011">
    <property type="protein sequence ID" value="MFD1846330.1"/>
    <property type="molecule type" value="Genomic_DNA"/>
</dbReference>
<accession>A0ABW4Q6J4</accession>
<comment type="caution">
    <text evidence="2">The sequence shown here is derived from an EMBL/GenBank/DDBJ whole genome shotgun (WGS) entry which is preliminary data.</text>
</comment>
<keyword evidence="3" id="KW-1185">Reference proteome</keyword>
<proteinExistence type="predicted"/>
<organism evidence="2 3">
    <name type="scientific">Arthrobacter flavus</name>
    <dbReference type="NCBI Taxonomy" id="95172"/>
    <lineage>
        <taxon>Bacteria</taxon>
        <taxon>Bacillati</taxon>
        <taxon>Actinomycetota</taxon>
        <taxon>Actinomycetes</taxon>
        <taxon>Micrococcales</taxon>
        <taxon>Micrococcaceae</taxon>
        <taxon>Arthrobacter</taxon>
    </lineage>
</organism>